<name>A0AAE7RVR3_9CAUD</name>
<dbReference type="EMBL" id="MZ130480">
    <property type="protein sequence ID" value="QWM89580.1"/>
    <property type="molecule type" value="Genomic_DNA"/>
</dbReference>
<evidence type="ECO:0000313" key="1">
    <source>
        <dbReference type="EMBL" id="QWM89580.1"/>
    </source>
</evidence>
<dbReference type="KEGG" id="vg:75691543"/>
<dbReference type="RefSeq" id="YP_010359152.1">
    <property type="nucleotide sequence ID" value="NC_062770.1"/>
</dbReference>
<protein>
    <submittedName>
        <fullName evidence="1">Uncharacterized protein</fullName>
    </submittedName>
</protein>
<proteinExistence type="predicted"/>
<accession>A0AAE7RVR3</accession>
<reference evidence="1 2" key="1">
    <citation type="submission" date="2021-04" db="EMBL/GenBank/DDBJ databases">
        <authorList>
            <person name="Shkoporov A.N."/>
            <person name="Stockdale S.R."/>
            <person name="Guerin E."/>
            <person name="Ross R.P."/>
            <person name="Hill C."/>
        </authorList>
    </citation>
    <scope>NUCLEOTIDE SEQUENCE [LARGE SCALE GENOMIC DNA]</scope>
    <source>
        <strain evidence="2">cr91_1</strain>
    </source>
</reference>
<gene>
    <name evidence="1" type="primary">gp_16350</name>
</gene>
<evidence type="ECO:0000313" key="2">
    <source>
        <dbReference type="Proteomes" id="UP000827372"/>
    </source>
</evidence>
<dbReference type="GeneID" id="75691543"/>
<organism evidence="1 2">
    <name type="scientific">uncultured phage cr91_1</name>
    <dbReference type="NCBI Taxonomy" id="2986403"/>
    <lineage>
        <taxon>Viruses</taxon>
        <taxon>Duplodnaviria</taxon>
        <taxon>Heunggongvirae</taxon>
        <taxon>Uroviricota</taxon>
        <taxon>Caudoviricetes</taxon>
        <taxon>Crassvirales</taxon>
        <taxon>Intestiviridae</taxon>
        <taxon>Crudevirinae</taxon>
        <taxon>Drivevirus</taxon>
        <taxon>Drivevirus gastrointestinalis</taxon>
    </lineage>
</organism>
<keyword evidence="2" id="KW-1185">Reference proteome</keyword>
<dbReference type="Proteomes" id="UP000827372">
    <property type="component" value="Segment"/>
</dbReference>
<sequence>MNKTCENCPARLLNEDEVISNNIGNICSKVLYVFPRYDEEAIKDLKEIYSLATGKNFEEECYLTYAVRCNTSSKYNCWDDAVVKCSHLFFKDWVNTPYKHTILFGDAYKLFFRDKPDFTHHRINICGINRSIHLYGSLGIKHYNADKYKVLKDLLVKELSAYNI</sequence>